<dbReference type="AlphaFoldDB" id="A0AB37I8T7"/>
<organism evidence="2 3">
    <name type="scientific">Arachnia propionica</name>
    <dbReference type="NCBI Taxonomy" id="1750"/>
    <lineage>
        <taxon>Bacteria</taxon>
        <taxon>Bacillati</taxon>
        <taxon>Actinomycetota</taxon>
        <taxon>Actinomycetes</taxon>
        <taxon>Propionibacteriales</taxon>
        <taxon>Propionibacteriaceae</taxon>
        <taxon>Arachnia</taxon>
    </lineage>
</organism>
<gene>
    <name evidence="2" type="ORF">J5A53_06835</name>
</gene>
<dbReference type="Gene3D" id="3.40.50.720">
    <property type="entry name" value="NAD(P)-binding Rossmann-like Domain"/>
    <property type="match status" value="1"/>
</dbReference>
<name>A0AB37I8T7_9ACTN</name>
<sequence length="245" mass="26106">MHAVIVGGGASGVAIQRACEAEGIRARQVSRSTGFDVTADSLPPLEADVVIEATNIVATGRKPCVEFFERSARSVAHAAAQAGARHILLSIVNTDRPEVQGYGYFAGKKAQEETARRFSPALTIVRTTQWFEFGAQVLQRNRLGPLGFVPGMRIKPIALEAAARVLAETALGKRGGDLVEVSGPEEMTLWELVRRTPGPGGILPTPVFLPTGFGRAFRRGALLPDPGVEETGPGLEDWANRADPS</sequence>
<dbReference type="InterPro" id="IPR036291">
    <property type="entry name" value="NAD(P)-bd_dom_sf"/>
</dbReference>
<evidence type="ECO:0000313" key="3">
    <source>
        <dbReference type="Proteomes" id="UP000677180"/>
    </source>
</evidence>
<reference evidence="2" key="1">
    <citation type="submission" date="2021-03" db="EMBL/GenBank/DDBJ databases">
        <title>Human Oral Microbial Genomes.</title>
        <authorList>
            <person name="Johnston C.D."/>
            <person name="Chen T."/>
            <person name="Dewhirst F.E."/>
        </authorList>
    </citation>
    <scope>NUCLEOTIDE SEQUENCE</scope>
    <source>
        <strain evidence="2">F0714</strain>
    </source>
</reference>
<proteinExistence type="predicted"/>
<evidence type="ECO:0000313" key="2">
    <source>
        <dbReference type="EMBL" id="QUC12379.1"/>
    </source>
</evidence>
<dbReference type="SUPFAM" id="SSF51735">
    <property type="entry name" value="NAD(P)-binding Rossmann-fold domains"/>
    <property type="match status" value="1"/>
</dbReference>
<dbReference type="EMBL" id="CP072385">
    <property type="protein sequence ID" value="QUC12379.1"/>
    <property type="molecule type" value="Genomic_DNA"/>
</dbReference>
<feature type="region of interest" description="Disordered" evidence="1">
    <location>
        <begin position="224"/>
        <end position="245"/>
    </location>
</feature>
<protein>
    <recommendedName>
        <fullName evidence="4">SDR family oxidoreductase</fullName>
    </recommendedName>
</protein>
<evidence type="ECO:0000256" key="1">
    <source>
        <dbReference type="SAM" id="MobiDB-lite"/>
    </source>
</evidence>
<evidence type="ECO:0008006" key="4">
    <source>
        <dbReference type="Google" id="ProtNLM"/>
    </source>
</evidence>
<dbReference type="Proteomes" id="UP000677180">
    <property type="component" value="Chromosome"/>
</dbReference>
<dbReference type="RefSeq" id="WP_014846816.1">
    <property type="nucleotide sequence ID" value="NZ_CP040007.1"/>
</dbReference>
<accession>A0AB37I8T7</accession>